<name>A0A9N9CBT1_9GLOM</name>
<protein>
    <submittedName>
        <fullName evidence="2">444_t:CDS:1</fullName>
    </submittedName>
</protein>
<dbReference type="Proteomes" id="UP000789508">
    <property type="component" value="Unassembled WGS sequence"/>
</dbReference>
<comment type="caution">
    <text evidence="2">The sequence shown here is derived from an EMBL/GenBank/DDBJ whole genome shotgun (WGS) entry which is preliminary data.</text>
</comment>
<accession>A0A9N9CBT1</accession>
<organism evidence="2 3">
    <name type="scientific">Ambispora leptoticha</name>
    <dbReference type="NCBI Taxonomy" id="144679"/>
    <lineage>
        <taxon>Eukaryota</taxon>
        <taxon>Fungi</taxon>
        <taxon>Fungi incertae sedis</taxon>
        <taxon>Mucoromycota</taxon>
        <taxon>Glomeromycotina</taxon>
        <taxon>Glomeromycetes</taxon>
        <taxon>Archaeosporales</taxon>
        <taxon>Ambisporaceae</taxon>
        <taxon>Ambispora</taxon>
    </lineage>
</organism>
<gene>
    <name evidence="2" type="ORF">ALEPTO_LOCUS7803</name>
</gene>
<reference evidence="2" key="1">
    <citation type="submission" date="2021-06" db="EMBL/GenBank/DDBJ databases">
        <authorList>
            <person name="Kallberg Y."/>
            <person name="Tangrot J."/>
            <person name="Rosling A."/>
        </authorList>
    </citation>
    <scope>NUCLEOTIDE SEQUENCE</scope>
    <source>
        <strain evidence="2">FL130A</strain>
    </source>
</reference>
<sequence length="100" mass="11184">MCEKEKKDKKEMSTVSHKRINRTKGAKSVNIPESAARKRNGSETDKDVNVAKSNSDDGGKAADGRTYEWCLKSVECSNLDEQCNHGFCYENGIEDEADEH</sequence>
<feature type="compositionally biased region" description="Basic and acidic residues" evidence="1">
    <location>
        <begin position="1"/>
        <end position="12"/>
    </location>
</feature>
<evidence type="ECO:0000313" key="3">
    <source>
        <dbReference type="Proteomes" id="UP000789508"/>
    </source>
</evidence>
<proteinExistence type="predicted"/>
<dbReference type="EMBL" id="CAJVPS010003706">
    <property type="protein sequence ID" value="CAG8593326.1"/>
    <property type="molecule type" value="Genomic_DNA"/>
</dbReference>
<evidence type="ECO:0000256" key="1">
    <source>
        <dbReference type="SAM" id="MobiDB-lite"/>
    </source>
</evidence>
<keyword evidence="3" id="KW-1185">Reference proteome</keyword>
<dbReference type="AlphaFoldDB" id="A0A9N9CBT1"/>
<feature type="compositionally biased region" description="Basic and acidic residues" evidence="1">
    <location>
        <begin position="40"/>
        <end position="62"/>
    </location>
</feature>
<evidence type="ECO:0000313" key="2">
    <source>
        <dbReference type="EMBL" id="CAG8593326.1"/>
    </source>
</evidence>
<feature type="region of interest" description="Disordered" evidence="1">
    <location>
        <begin position="1"/>
        <end position="62"/>
    </location>
</feature>
<feature type="compositionally biased region" description="Basic residues" evidence="1">
    <location>
        <begin position="16"/>
        <end position="25"/>
    </location>
</feature>